<feature type="domain" description="PTS EIIB type-1" evidence="12">
    <location>
        <begin position="2"/>
        <end position="78"/>
    </location>
</feature>
<evidence type="ECO:0000256" key="9">
    <source>
        <dbReference type="ARBA" id="ARBA00022989"/>
    </source>
</evidence>
<keyword evidence="8" id="KW-0418">Kinase</keyword>
<dbReference type="InterPro" id="IPR036878">
    <property type="entry name" value="Glu_permease_IIB"/>
</dbReference>
<dbReference type="NCBIfam" id="TIGR00826">
    <property type="entry name" value="EIIB_glc"/>
    <property type="match status" value="1"/>
</dbReference>
<sequence>MSEKAEAILAGIGGKGNVKDIEACITRIRVEVADPAQVDEAALREAGAFGVVLQDSVVQVVVGPEADQLSETLESLRK</sequence>
<evidence type="ECO:0000313" key="14">
    <source>
        <dbReference type="Proteomes" id="UP000078368"/>
    </source>
</evidence>
<dbReference type="GO" id="GO:0015764">
    <property type="term" value="P:N-acetylglucosamine transport"/>
    <property type="evidence" value="ECO:0007669"/>
    <property type="project" value="TreeGrafter"/>
</dbReference>
<dbReference type="GO" id="GO:0016301">
    <property type="term" value="F:kinase activity"/>
    <property type="evidence" value="ECO:0007669"/>
    <property type="project" value="UniProtKB-KW"/>
</dbReference>
<keyword evidence="2" id="KW-0813">Transport</keyword>
<evidence type="ECO:0000256" key="7">
    <source>
        <dbReference type="ARBA" id="ARBA00022692"/>
    </source>
</evidence>
<dbReference type="STRING" id="1823756.A4H34_10120"/>
<protein>
    <submittedName>
        <fullName evidence="13">PTS sugar transporter</fullName>
    </submittedName>
</protein>
<evidence type="ECO:0000259" key="12">
    <source>
        <dbReference type="PROSITE" id="PS51098"/>
    </source>
</evidence>
<evidence type="ECO:0000256" key="8">
    <source>
        <dbReference type="ARBA" id="ARBA00022777"/>
    </source>
</evidence>
<dbReference type="Pfam" id="PF00367">
    <property type="entry name" value="PTS_EIIB"/>
    <property type="match status" value="1"/>
</dbReference>
<evidence type="ECO:0000256" key="4">
    <source>
        <dbReference type="ARBA" id="ARBA00022597"/>
    </source>
</evidence>
<name>A0A179B1Q4_9ACTO</name>
<gene>
    <name evidence="13" type="ORF">A4H34_10120</name>
</gene>
<comment type="subcellular location">
    <subcellularLocation>
        <location evidence="1">Cell membrane</location>
        <topology evidence="1">Multi-pass membrane protein</topology>
    </subcellularLocation>
</comment>
<dbReference type="SUPFAM" id="SSF55604">
    <property type="entry name" value="Glucose permease domain IIB"/>
    <property type="match status" value="1"/>
</dbReference>
<keyword evidence="3" id="KW-1003">Cell membrane</keyword>
<dbReference type="GO" id="GO:0005886">
    <property type="term" value="C:plasma membrane"/>
    <property type="evidence" value="ECO:0007669"/>
    <property type="project" value="UniProtKB-SubCell"/>
</dbReference>
<dbReference type="GO" id="GO:0009401">
    <property type="term" value="P:phosphoenolpyruvate-dependent sugar phosphotransferase system"/>
    <property type="evidence" value="ECO:0007669"/>
    <property type="project" value="UniProtKB-KW"/>
</dbReference>
<evidence type="ECO:0000256" key="1">
    <source>
        <dbReference type="ARBA" id="ARBA00004651"/>
    </source>
</evidence>
<dbReference type="InterPro" id="IPR018113">
    <property type="entry name" value="PTrfase_EIIB_Cys"/>
</dbReference>
<evidence type="ECO:0000256" key="11">
    <source>
        <dbReference type="PROSITE-ProRule" id="PRU00421"/>
    </source>
</evidence>
<keyword evidence="9" id="KW-1133">Transmembrane helix</keyword>
<evidence type="ECO:0000313" key="13">
    <source>
        <dbReference type="EMBL" id="OAP85430.1"/>
    </source>
</evidence>
<dbReference type="CDD" id="cd00212">
    <property type="entry name" value="PTS_IIB_glc"/>
    <property type="match status" value="1"/>
</dbReference>
<dbReference type="PANTHER" id="PTHR30009">
    <property type="entry name" value="CYTOCHROME C-TYPE SYNTHESIS PROTEIN AND PTS TRANSMEMBRANE COMPONENT"/>
    <property type="match status" value="1"/>
</dbReference>
<feature type="active site" description="Phosphocysteine intermediate; for EIIB activity" evidence="11">
    <location>
        <position position="24"/>
    </location>
</feature>
<dbReference type="EMBL" id="LVZK01000003">
    <property type="protein sequence ID" value="OAP85430.1"/>
    <property type="molecule type" value="Genomic_DNA"/>
</dbReference>
<keyword evidence="4 13" id="KW-0762">Sugar transport</keyword>
<dbReference type="PROSITE" id="PS01035">
    <property type="entry name" value="PTS_EIIB_TYPE_1_CYS"/>
    <property type="match status" value="1"/>
</dbReference>
<dbReference type="InterPro" id="IPR001996">
    <property type="entry name" value="PTS_IIB_1"/>
</dbReference>
<dbReference type="GO" id="GO:0090563">
    <property type="term" value="F:protein-phosphocysteine-sugar phosphotransferase activity"/>
    <property type="evidence" value="ECO:0007669"/>
    <property type="project" value="TreeGrafter"/>
</dbReference>
<dbReference type="PANTHER" id="PTHR30009:SF4">
    <property type="entry name" value="PTS SYSTEM N-ACETYLGLUCOSAMINE-SPECIFIC EIICBA COMPONENT"/>
    <property type="match status" value="1"/>
</dbReference>
<keyword evidence="10" id="KW-0472">Membrane</keyword>
<organism evidence="13 14">
    <name type="scientific">Peptidiphaga gingivicola</name>
    <dbReference type="NCBI Taxonomy" id="2741497"/>
    <lineage>
        <taxon>Bacteria</taxon>
        <taxon>Bacillati</taxon>
        <taxon>Actinomycetota</taxon>
        <taxon>Actinomycetes</taxon>
        <taxon>Actinomycetales</taxon>
        <taxon>Actinomycetaceae</taxon>
        <taxon>Peptidiphaga</taxon>
    </lineage>
</organism>
<dbReference type="OrthoDB" id="2045873at2"/>
<dbReference type="Proteomes" id="UP000078368">
    <property type="component" value="Unassembled WGS sequence"/>
</dbReference>
<dbReference type="GO" id="GO:0008982">
    <property type="term" value="F:protein-N(PI)-phosphohistidine-sugar phosphotransferase activity"/>
    <property type="evidence" value="ECO:0007669"/>
    <property type="project" value="InterPro"/>
</dbReference>
<dbReference type="AlphaFoldDB" id="A0A179B1Q4"/>
<evidence type="ECO:0000256" key="2">
    <source>
        <dbReference type="ARBA" id="ARBA00022448"/>
    </source>
</evidence>
<dbReference type="RefSeq" id="WP_064232007.1">
    <property type="nucleotide sequence ID" value="NZ_LVZK01000003.1"/>
</dbReference>
<reference evidence="13 14" key="1">
    <citation type="submission" date="2016-04" db="EMBL/GenBank/DDBJ databases">
        <title>Peptidophaga gingivicola gen. nov., sp. nov., isolated from human subgingival plaque.</title>
        <authorList>
            <person name="Beall C.J."/>
            <person name="Mokrzan E.M."/>
            <person name="Griffen A.L."/>
            <person name="Leys E.J."/>
        </authorList>
    </citation>
    <scope>NUCLEOTIDE SEQUENCE [LARGE SCALE GENOMIC DNA]</scope>
    <source>
        <strain evidence="13 14">BA112</strain>
    </source>
</reference>
<evidence type="ECO:0000256" key="6">
    <source>
        <dbReference type="ARBA" id="ARBA00022683"/>
    </source>
</evidence>
<dbReference type="InterPro" id="IPR050429">
    <property type="entry name" value="PTS_Glucose_EIICBA"/>
</dbReference>
<proteinExistence type="predicted"/>
<evidence type="ECO:0000256" key="10">
    <source>
        <dbReference type="ARBA" id="ARBA00023136"/>
    </source>
</evidence>
<keyword evidence="7" id="KW-0812">Transmembrane</keyword>
<keyword evidence="5" id="KW-0808">Transferase</keyword>
<dbReference type="FunFam" id="3.30.1360.60:FF:000001">
    <property type="entry name" value="PTS system glucose-specific IIBC component PtsG"/>
    <property type="match status" value="1"/>
</dbReference>
<accession>A0A179B1Q4</accession>
<dbReference type="Gene3D" id="3.30.1360.60">
    <property type="entry name" value="Glucose permease domain IIB"/>
    <property type="match status" value="1"/>
</dbReference>
<keyword evidence="6" id="KW-0598">Phosphotransferase system</keyword>
<evidence type="ECO:0000256" key="3">
    <source>
        <dbReference type="ARBA" id="ARBA00022475"/>
    </source>
</evidence>
<comment type="caution">
    <text evidence="13">The sequence shown here is derived from an EMBL/GenBank/DDBJ whole genome shotgun (WGS) entry which is preliminary data.</text>
</comment>
<keyword evidence="14" id="KW-1185">Reference proteome</keyword>
<evidence type="ECO:0000256" key="5">
    <source>
        <dbReference type="ARBA" id="ARBA00022679"/>
    </source>
</evidence>
<dbReference type="PROSITE" id="PS51098">
    <property type="entry name" value="PTS_EIIB_TYPE_1"/>
    <property type="match status" value="1"/>
</dbReference>